<evidence type="ECO:0000313" key="1">
    <source>
        <dbReference type="EMBL" id="KIU29292.1"/>
    </source>
</evidence>
<evidence type="ECO:0000313" key="2">
    <source>
        <dbReference type="Proteomes" id="UP000033203"/>
    </source>
</evidence>
<proteinExistence type="predicted"/>
<organism evidence="1 2">
    <name type="scientific">Sphingomonas melonis</name>
    <dbReference type="NCBI Taxonomy" id="152682"/>
    <lineage>
        <taxon>Bacteria</taxon>
        <taxon>Pseudomonadati</taxon>
        <taxon>Pseudomonadota</taxon>
        <taxon>Alphaproteobacteria</taxon>
        <taxon>Sphingomonadales</taxon>
        <taxon>Sphingomonadaceae</taxon>
        <taxon>Sphingomonas</taxon>
    </lineage>
</organism>
<sequence>MTTKVSKLGEYLVEGNSGITVASKVGHYVVEGTEKRVIVSKLAQYVVEGPPLIIPPAPRRRPLIMP</sequence>
<protein>
    <submittedName>
        <fullName evidence="1">Uncharacterized protein</fullName>
    </submittedName>
</protein>
<name>A0A0D1MFV5_9SPHN</name>
<dbReference type="EMBL" id="JXTP01000018">
    <property type="protein sequence ID" value="KIU29292.1"/>
    <property type="molecule type" value="Genomic_DNA"/>
</dbReference>
<accession>A0A0D1MFV5</accession>
<dbReference type="Proteomes" id="UP000033203">
    <property type="component" value="Unassembled WGS sequence"/>
</dbReference>
<dbReference type="PATRIC" id="fig|1549858.7.peg.87"/>
<comment type="caution">
    <text evidence="1">The sequence shown here is derived from an EMBL/GenBank/DDBJ whole genome shotgun (WGS) entry which is preliminary data.</text>
</comment>
<gene>
    <name evidence="1" type="ORF">SR41_04595</name>
</gene>
<reference evidence="1 2" key="1">
    <citation type="submission" date="2015-01" db="EMBL/GenBank/DDBJ databases">
        <title>Genome of Sphingomonas taxi strain 30a.</title>
        <authorList>
            <person name="Eevers N."/>
            <person name="Van Hamme J."/>
            <person name="Bottos E."/>
            <person name="Weyens N."/>
            <person name="Vangronsveld J."/>
        </authorList>
    </citation>
    <scope>NUCLEOTIDE SEQUENCE [LARGE SCALE GENOMIC DNA]</scope>
    <source>
        <strain evidence="1 2">30a</strain>
    </source>
</reference>
<dbReference type="AlphaFoldDB" id="A0A0D1MFV5"/>